<dbReference type="EMBL" id="CAUYUJ010015139">
    <property type="protein sequence ID" value="CAK0850352.1"/>
    <property type="molecule type" value="Genomic_DNA"/>
</dbReference>
<dbReference type="SMART" id="SM00184">
    <property type="entry name" value="RING"/>
    <property type="match status" value="1"/>
</dbReference>
<dbReference type="Proteomes" id="UP001189429">
    <property type="component" value="Unassembled WGS sequence"/>
</dbReference>
<keyword evidence="2" id="KW-1133">Transmembrane helix</keyword>
<evidence type="ECO:0000259" key="3">
    <source>
        <dbReference type="PROSITE" id="PS50089"/>
    </source>
</evidence>
<gene>
    <name evidence="4" type="ORF">PCOR1329_LOCUS42774</name>
</gene>
<dbReference type="InterPro" id="IPR013083">
    <property type="entry name" value="Znf_RING/FYVE/PHD"/>
</dbReference>
<feature type="transmembrane region" description="Helical" evidence="2">
    <location>
        <begin position="46"/>
        <end position="67"/>
    </location>
</feature>
<reference evidence="4" key="1">
    <citation type="submission" date="2023-10" db="EMBL/GenBank/DDBJ databases">
        <authorList>
            <person name="Chen Y."/>
            <person name="Shah S."/>
            <person name="Dougan E. K."/>
            <person name="Thang M."/>
            <person name="Chan C."/>
        </authorList>
    </citation>
    <scope>NUCLEOTIDE SEQUENCE [LARGE SCALE GENOMIC DNA]</scope>
</reference>
<evidence type="ECO:0000313" key="5">
    <source>
        <dbReference type="Proteomes" id="UP001189429"/>
    </source>
</evidence>
<dbReference type="PROSITE" id="PS50089">
    <property type="entry name" value="ZF_RING_2"/>
    <property type="match status" value="1"/>
</dbReference>
<dbReference type="Pfam" id="PF13639">
    <property type="entry name" value="zf-RING_2"/>
    <property type="match status" value="1"/>
</dbReference>
<comment type="caution">
    <text evidence="4">The sequence shown here is derived from an EMBL/GenBank/DDBJ whole genome shotgun (WGS) entry which is preliminary data.</text>
</comment>
<evidence type="ECO:0000313" key="4">
    <source>
        <dbReference type="EMBL" id="CAK0850352.1"/>
    </source>
</evidence>
<keyword evidence="1" id="KW-0863">Zinc-finger</keyword>
<keyword evidence="1" id="KW-0479">Metal-binding</keyword>
<organism evidence="4 5">
    <name type="scientific">Prorocentrum cordatum</name>
    <dbReference type="NCBI Taxonomy" id="2364126"/>
    <lineage>
        <taxon>Eukaryota</taxon>
        <taxon>Sar</taxon>
        <taxon>Alveolata</taxon>
        <taxon>Dinophyceae</taxon>
        <taxon>Prorocentrales</taxon>
        <taxon>Prorocentraceae</taxon>
        <taxon>Prorocentrum</taxon>
    </lineage>
</organism>
<protein>
    <recommendedName>
        <fullName evidence="3">RING-type domain-containing protein</fullName>
    </recommendedName>
</protein>
<keyword evidence="1" id="KW-0862">Zinc</keyword>
<dbReference type="InterPro" id="IPR001841">
    <property type="entry name" value="Znf_RING"/>
</dbReference>
<proteinExistence type="predicted"/>
<feature type="transmembrane region" description="Helical" evidence="2">
    <location>
        <begin position="20"/>
        <end position="39"/>
    </location>
</feature>
<keyword evidence="5" id="KW-1185">Reference proteome</keyword>
<sequence>MSFRFLGSCYGFESALEAGMPAGLSIWCFSAVCSASACADADIWTPLVVLAVANIIRSGVAAMTLYVCTARVDVWRSVVSAYLLSLSYAVLFGHAWIVFCWHRASIDDRARERSHRPEATVRFLIPMINDLSSIVWCVCVFSLRVPTQSGPPYLHVASFVVRDVNLKCMDSTCAICFDNISSGCLAGRLPCGHVYHDLCLRTWLDKANPETPCPMRCSGVASSKIGLSAEEPRHVSRTPLGTSQVALCT</sequence>
<accession>A0ABN9TVQ1</accession>
<dbReference type="Gene3D" id="3.30.40.10">
    <property type="entry name" value="Zinc/RING finger domain, C3HC4 (zinc finger)"/>
    <property type="match status" value="1"/>
</dbReference>
<evidence type="ECO:0000256" key="1">
    <source>
        <dbReference type="PROSITE-ProRule" id="PRU00175"/>
    </source>
</evidence>
<evidence type="ECO:0000256" key="2">
    <source>
        <dbReference type="SAM" id="Phobius"/>
    </source>
</evidence>
<feature type="transmembrane region" description="Helical" evidence="2">
    <location>
        <begin position="79"/>
        <end position="102"/>
    </location>
</feature>
<dbReference type="SUPFAM" id="SSF57850">
    <property type="entry name" value="RING/U-box"/>
    <property type="match status" value="1"/>
</dbReference>
<keyword evidence="2" id="KW-0812">Transmembrane</keyword>
<feature type="domain" description="RING-type" evidence="3">
    <location>
        <begin position="173"/>
        <end position="215"/>
    </location>
</feature>
<keyword evidence="2" id="KW-0472">Membrane</keyword>
<name>A0ABN9TVQ1_9DINO</name>